<feature type="compositionally biased region" description="Basic and acidic residues" evidence="11">
    <location>
        <begin position="20"/>
        <end position="31"/>
    </location>
</feature>
<evidence type="ECO:0000256" key="3">
    <source>
        <dbReference type="ARBA" id="ARBA00020392"/>
    </source>
</evidence>
<evidence type="ECO:0000256" key="6">
    <source>
        <dbReference type="ARBA" id="ARBA00022500"/>
    </source>
</evidence>
<keyword evidence="7" id="KW-1005">Bacterial flagellum biogenesis</keyword>
<gene>
    <name evidence="12" type="primary">fliJ</name>
    <name evidence="12" type="ORF">E4T21_21325</name>
</gene>
<evidence type="ECO:0000256" key="9">
    <source>
        <dbReference type="ARBA" id="ARBA00023136"/>
    </source>
</evidence>
<dbReference type="GO" id="GO:0044781">
    <property type="term" value="P:bacterial-type flagellum organization"/>
    <property type="evidence" value="ECO:0007669"/>
    <property type="project" value="UniProtKB-KW"/>
</dbReference>
<dbReference type="InterPro" id="IPR018006">
    <property type="entry name" value="Flag_FliJ_proteobac"/>
</dbReference>
<dbReference type="InterPro" id="IPR053716">
    <property type="entry name" value="Flag_assembly_chemotaxis_eff"/>
</dbReference>
<sequence length="152" mass="17698">MSNTTPLDTLIELAREARDQAGQHLANERSTEQQAHQQLESLQRYRQEYACYLNDAMRQGVATATLHNTQRFLASLDTALCKARDGIEAQRHKVERCQQHWQQEQRRLKAYDTLASRRAGEQAYHLSRREQRTLDDLINGRRQRENALPNGL</sequence>
<dbReference type="InterPro" id="IPR012823">
    <property type="entry name" value="Flagell_FliJ"/>
</dbReference>
<dbReference type="Gene3D" id="1.10.287.1700">
    <property type="match status" value="1"/>
</dbReference>
<keyword evidence="10" id="KW-1006">Bacterial flagellum protein export</keyword>
<dbReference type="GO" id="GO:0006935">
    <property type="term" value="P:chemotaxis"/>
    <property type="evidence" value="ECO:0007669"/>
    <property type="project" value="UniProtKB-KW"/>
</dbReference>
<dbReference type="Proteomes" id="UP000324285">
    <property type="component" value="Chromosome"/>
</dbReference>
<dbReference type="GO" id="GO:0005886">
    <property type="term" value="C:plasma membrane"/>
    <property type="evidence" value="ECO:0007669"/>
    <property type="project" value="UniProtKB-SubCell"/>
</dbReference>
<evidence type="ECO:0000256" key="11">
    <source>
        <dbReference type="SAM" id="MobiDB-lite"/>
    </source>
</evidence>
<evidence type="ECO:0000256" key="4">
    <source>
        <dbReference type="ARBA" id="ARBA00022448"/>
    </source>
</evidence>
<dbReference type="PANTHER" id="PTHR38786:SF1">
    <property type="entry name" value="FLAGELLAR FLIJ PROTEIN"/>
    <property type="match status" value="1"/>
</dbReference>
<dbReference type="GO" id="GO:0003774">
    <property type="term" value="F:cytoskeletal motor activity"/>
    <property type="evidence" value="ECO:0007669"/>
    <property type="project" value="InterPro"/>
</dbReference>
<dbReference type="PANTHER" id="PTHR38786">
    <property type="entry name" value="FLAGELLAR FLIJ PROTEIN"/>
    <property type="match status" value="1"/>
</dbReference>
<keyword evidence="13" id="KW-1185">Reference proteome</keyword>
<accession>A0A5C1NMZ3</accession>
<dbReference type="GO" id="GO:0015031">
    <property type="term" value="P:protein transport"/>
    <property type="evidence" value="ECO:0007669"/>
    <property type="project" value="UniProtKB-KW"/>
</dbReference>
<dbReference type="RefSeq" id="WP_149286947.1">
    <property type="nucleotide sequence ID" value="NZ_CP038437.2"/>
</dbReference>
<comment type="subcellular location">
    <subcellularLocation>
        <location evidence="1">Cell membrane</location>
        <topology evidence="1">Peripheral membrane protein</topology>
        <orientation evidence="1">Cytoplasmic side</orientation>
    </subcellularLocation>
</comment>
<keyword evidence="9" id="KW-0472">Membrane</keyword>
<dbReference type="EMBL" id="CP038437">
    <property type="protein sequence ID" value="QEM83827.1"/>
    <property type="molecule type" value="Genomic_DNA"/>
</dbReference>
<dbReference type="InterPro" id="IPR052570">
    <property type="entry name" value="FliJ"/>
</dbReference>
<keyword evidence="5" id="KW-1003">Cell membrane</keyword>
<dbReference type="AlphaFoldDB" id="A0A5C1NMZ3"/>
<keyword evidence="12" id="KW-0282">Flagellum</keyword>
<feature type="region of interest" description="Disordered" evidence="11">
    <location>
        <begin position="20"/>
        <end position="39"/>
    </location>
</feature>
<evidence type="ECO:0000256" key="10">
    <source>
        <dbReference type="ARBA" id="ARBA00023225"/>
    </source>
</evidence>
<keyword evidence="6" id="KW-0145">Chemotaxis</keyword>
<dbReference type="PRINTS" id="PR01004">
    <property type="entry name" value="FLGFLIJ"/>
</dbReference>
<keyword evidence="4" id="KW-0813">Transport</keyword>
<proteinExistence type="inferred from homology"/>
<evidence type="ECO:0000256" key="7">
    <source>
        <dbReference type="ARBA" id="ARBA00022795"/>
    </source>
</evidence>
<protein>
    <recommendedName>
        <fullName evidence="3">Flagellar FliJ protein</fullName>
    </recommendedName>
</protein>
<keyword evidence="8" id="KW-0653">Protein transport</keyword>
<name>A0A5C1NMZ3_9GAMM</name>
<dbReference type="NCBIfam" id="TIGR02473">
    <property type="entry name" value="flagell_FliJ"/>
    <property type="match status" value="1"/>
</dbReference>
<organism evidence="12 13">
    <name type="scientific">Halomonas binhaiensis</name>
    <dbReference type="NCBI Taxonomy" id="2562282"/>
    <lineage>
        <taxon>Bacteria</taxon>
        <taxon>Pseudomonadati</taxon>
        <taxon>Pseudomonadota</taxon>
        <taxon>Gammaproteobacteria</taxon>
        <taxon>Oceanospirillales</taxon>
        <taxon>Halomonadaceae</taxon>
        <taxon>Halomonas</taxon>
    </lineage>
</organism>
<dbReference type="PIRSF" id="PIRSF019404">
    <property type="entry name" value="FliJ"/>
    <property type="match status" value="1"/>
</dbReference>
<comment type="similarity">
    <text evidence="2">Belongs to the FliJ family.</text>
</comment>
<evidence type="ECO:0000256" key="8">
    <source>
        <dbReference type="ARBA" id="ARBA00022927"/>
    </source>
</evidence>
<evidence type="ECO:0000313" key="12">
    <source>
        <dbReference type="EMBL" id="QEM83827.1"/>
    </source>
</evidence>
<evidence type="ECO:0000313" key="13">
    <source>
        <dbReference type="Proteomes" id="UP000324285"/>
    </source>
</evidence>
<evidence type="ECO:0000256" key="5">
    <source>
        <dbReference type="ARBA" id="ARBA00022475"/>
    </source>
</evidence>
<dbReference type="GO" id="GO:0071973">
    <property type="term" value="P:bacterial-type flagellum-dependent cell motility"/>
    <property type="evidence" value="ECO:0007669"/>
    <property type="project" value="InterPro"/>
</dbReference>
<dbReference type="GO" id="GO:0009288">
    <property type="term" value="C:bacterial-type flagellum"/>
    <property type="evidence" value="ECO:0007669"/>
    <property type="project" value="InterPro"/>
</dbReference>
<reference evidence="12" key="1">
    <citation type="submission" date="2021-02" db="EMBL/GenBank/DDBJ databases">
        <title>Strain Y2R2, a novel species of the genus Halomonas.</title>
        <authorList>
            <person name="Huang H."/>
        </authorList>
    </citation>
    <scope>NUCLEOTIDE SEQUENCE</scope>
    <source>
        <strain evidence="12">Y2R2</strain>
    </source>
</reference>
<evidence type="ECO:0000256" key="2">
    <source>
        <dbReference type="ARBA" id="ARBA00010004"/>
    </source>
</evidence>
<keyword evidence="12" id="KW-0969">Cilium</keyword>
<dbReference type="KEGG" id="hbh:E4T21_21325"/>
<dbReference type="OrthoDB" id="6465096at2"/>
<keyword evidence="12" id="KW-0966">Cell projection</keyword>
<evidence type="ECO:0000256" key="1">
    <source>
        <dbReference type="ARBA" id="ARBA00004413"/>
    </source>
</evidence>
<dbReference type="Pfam" id="PF02050">
    <property type="entry name" value="FliJ"/>
    <property type="match status" value="1"/>
</dbReference>